<dbReference type="RefSeq" id="WP_209706203.1">
    <property type="nucleotide sequence ID" value="NZ_JAGIOO010000001.1"/>
</dbReference>
<dbReference type="PANTHER" id="PTHR43639">
    <property type="entry name" value="OXIDOREDUCTASE, SHORT-CHAIN DEHYDROGENASE/REDUCTASE FAMILY (AFU_ORTHOLOGUE AFUA_5G02870)"/>
    <property type="match status" value="1"/>
</dbReference>
<accession>A0ABS5A481</accession>
<dbReference type="PROSITE" id="PS00061">
    <property type="entry name" value="ADH_SHORT"/>
    <property type="match status" value="1"/>
</dbReference>
<protein>
    <submittedName>
        <fullName evidence="4">NAD(P)-dependent dehydrogenase (Short-subunit alcohol dehydrogenase family)</fullName>
    </submittedName>
</protein>
<evidence type="ECO:0000259" key="3">
    <source>
        <dbReference type="SMART" id="SM00822"/>
    </source>
</evidence>
<comment type="caution">
    <text evidence="4">The sequence shown here is derived from an EMBL/GenBank/DDBJ whole genome shotgun (WGS) entry which is preliminary data.</text>
</comment>
<organism evidence="4 5">
    <name type="scientific">Crossiella equi</name>
    <dbReference type="NCBI Taxonomy" id="130796"/>
    <lineage>
        <taxon>Bacteria</taxon>
        <taxon>Bacillati</taxon>
        <taxon>Actinomycetota</taxon>
        <taxon>Actinomycetes</taxon>
        <taxon>Pseudonocardiales</taxon>
        <taxon>Pseudonocardiaceae</taxon>
        <taxon>Crossiella</taxon>
    </lineage>
</organism>
<dbReference type="CDD" id="cd05233">
    <property type="entry name" value="SDR_c"/>
    <property type="match status" value="1"/>
</dbReference>
<comment type="similarity">
    <text evidence="1">Belongs to the short-chain dehydrogenases/reductases (SDR) family.</text>
</comment>
<dbReference type="InterPro" id="IPR002347">
    <property type="entry name" value="SDR_fam"/>
</dbReference>
<dbReference type="InterPro" id="IPR020904">
    <property type="entry name" value="Sc_DH/Rdtase_CS"/>
</dbReference>
<dbReference type="PRINTS" id="PR00080">
    <property type="entry name" value="SDRFAMILY"/>
</dbReference>
<dbReference type="NCBIfam" id="NF005559">
    <property type="entry name" value="PRK07231.1"/>
    <property type="match status" value="1"/>
</dbReference>
<sequence>MPPVTVITGGSRGIGAATARRLTAEGHRVAIAYLQAADAAEELARELLNTGGTCVTVKADTTVQADVDRLFDRAGEQTGPVTGLVNNAGITGPLGRLTDLSGDVLRRVVEVNVVGYLLCAQRAARQMGTSHGGVGGAIVNISSAAATLGSPNEYVHYAATKGAVDSMTVGLAKELAPEGIRVNAVAPGTVHTDIHAAMGDPDRPARMAERIPVGRAGQPEEIASAVAWLLNDEASFTTGAVLRVAGGL</sequence>
<reference evidence="4 5" key="1">
    <citation type="submission" date="2021-03" db="EMBL/GenBank/DDBJ databases">
        <title>Sequencing the genomes of 1000 actinobacteria strains.</title>
        <authorList>
            <person name="Klenk H.-P."/>
        </authorList>
    </citation>
    <scope>NUCLEOTIDE SEQUENCE [LARGE SCALE GENOMIC DNA]</scope>
    <source>
        <strain evidence="4 5">DSM 44580</strain>
    </source>
</reference>
<keyword evidence="2" id="KW-0560">Oxidoreductase</keyword>
<dbReference type="EMBL" id="JAGIOO010000001">
    <property type="protein sequence ID" value="MBP2471380.1"/>
    <property type="molecule type" value="Genomic_DNA"/>
</dbReference>
<dbReference type="Pfam" id="PF13561">
    <property type="entry name" value="adh_short_C2"/>
    <property type="match status" value="1"/>
</dbReference>
<dbReference type="Gene3D" id="3.40.50.720">
    <property type="entry name" value="NAD(P)-binding Rossmann-like Domain"/>
    <property type="match status" value="1"/>
</dbReference>
<gene>
    <name evidence="4" type="ORF">JOF53_000252</name>
</gene>
<keyword evidence="5" id="KW-1185">Reference proteome</keyword>
<feature type="domain" description="Ketoreductase" evidence="3">
    <location>
        <begin position="3"/>
        <end position="210"/>
    </location>
</feature>
<name>A0ABS5A481_9PSEU</name>
<evidence type="ECO:0000256" key="1">
    <source>
        <dbReference type="ARBA" id="ARBA00006484"/>
    </source>
</evidence>
<evidence type="ECO:0000256" key="2">
    <source>
        <dbReference type="ARBA" id="ARBA00023002"/>
    </source>
</evidence>
<dbReference type="SMART" id="SM00822">
    <property type="entry name" value="PKS_KR"/>
    <property type="match status" value="1"/>
</dbReference>
<proteinExistence type="inferred from homology"/>
<dbReference type="InterPro" id="IPR036291">
    <property type="entry name" value="NAD(P)-bd_dom_sf"/>
</dbReference>
<dbReference type="SUPFAM" id="SSF51735">
    <property type="entry name" value="NAD(P)-binding Rossmann-fold domains"/>
    <property type="match status" value="1"/>
</dbReference>
<dbReference type="PRINTS" id="PR00081">
    <property type="entry name" value="GDHRDH"/>
</dbReference>
<dbReference type="PANTHER" id="PTHR43639:SF1">
    <property type="entry name" value="SHORT-CHAIN DEHYDROGENASE_REDUCTASE FAMILY PROTEIN"/>
    <property type="match status" value="1"/>
</dbReference>
<dbReference type="Proteomes" id="UP001519363">
    <property type="component" value="Unassembled WGS sequence"/>
</dbReference>
<evidence type="ECO:0000313" key="4">
    <source>
        <dbReference type="EMBL" id="MBP2471380.1"/>
    </source>
</evidence>
<evidence type="ECO:0000313" key="5">
    <source>
        <dbReference type="Proteomes" id="UP001519363"/>
    </source>
</evidence>
<dbReference type="InterPro" id="IPR057326">
    <property type="entry name" value="KR_dom"/>
</dbReference>